<evidence type="ECO:0000313" key="4">
    <source>
        <dbReference type="EMBL" id="RBP06242.1"/>
    </source>
</evidence>
<evidence type="ECO:0000256" key="2">
    <source>
        <dbReference type="ARBA" id="ARBA00006436"/>
    </source>
</evidence>
<dbReference type="InterPro" id="IPR007129">
    <property type="entry name" value="Ubiqinol_cyt_c_chaperone_CPB3"/>
</dbReference>
<proteinExistence type="inferred from homology"/>
<gene>
    <name evidence="4" type="ORF">DFR50_13220</name>
</gene>
<dbReference type="PANTHER" id="PTHR12184:SF1">
    <property type="entry name" value="UBIQUINOL-CYTOCHROME-C REDUCTASE COMPLEX ASSEMBLY FACTOR 1"/>
    <property type="match status" value="1"/>
</dbReference>
<sequence>MRSNKCKATADVRPSHEGALMIFARWRARRASLALIEELRGEIVAAARRPALYAALGAPDRVDGRFELLALHAGLALRRLMTLGGLGEPMAQDLVNALFMHLDDTLREQALSDVSVSKRLSAMKSAFYGRNAAYAEALDSGSRERLEAALSRNVYGAPAGDGHAAALADYVLALEAALARTPIEDFAAGRFRYPDGALAGD</sequence>
<keyword evidence="5" id="KW-1185">Reference proteome</keyword>
<name>A0A366EV35_9HYPH</name>
<comment type="similarity">
    <text evidence="2">Belongs to the UPF0174 family.</text>
</comment>
<accession>A0A366EV35</accession>
<dbReference type="AlphaFoldDB" id="A0A366EV35"/>
<organism evidence="4 5">
    <name type="scientific">Roseiarcus fermentans</name>
    <dbReference type="NCBI Taxonomy" id="1473586"/>
    <lineage>
        <taxon>Bacteria</taxon>
        <taxon>Pseudomonadati</taxon>
        <taxon>Pseudomonadota</taxon>
        <taxon>Alphaproteobacteria</taxon>
        <taxon>Hyphomicrobiales</taxon>
        <taxon>Roseiarcaceae</taxon>
        <taxon>Roseiarcus</taxon>
    </lineage>
</organism>
<evidence type="ECO:0000313" key="5">
    <source>
        <dbReference type="Proteomes" id="UP000253529"/>
    </source>
</evidence>
<dbReference type="InterPro" id="IPR021150">
    <property type="entry name" value="Ubiq_cyt_c_chap"/>
</dbReference>
<dbReference type="PANTHER" id="PTHR12184">
    <property type="entry name" value="UBIQUINOL-CYTOCHROME C REDUCTASE COMPLEX ASSEMBLY FACTOR 1 FAMILY MEMBER"/>
    <property type="match status" value="1"/>
</dbReference>
<comment type="caution">
    <text evidence="4">The sequence shown here is derived from an EMBL/GenBank/DDBJ whole genome shotgun (WGS) entry which is preliminary data.</text>
</comment>
<evidence type="ECO:0000259" key="3">
    <source>
        <dbReference type="Pfam" id="PF03981"/>
    </source>
</evidence>
<evidence type="ECO:0000256" key="1">
    <source>
        <dbReference type="ARBA" id="ARBA00006407"/>
    </source>
</evidence>
<feature type="domain" description="Ubiquinol-cytochrome c chaperone" evidence="3">
    <location>
        <begin position="55"/>
        <end position="192"/>
    </location>
</feature>
<reference evidence="4 5" key="1">
    <citation type="submission" date="2018-06" db="EMBL/GenBank/DDBJ databases">
        <title>Genomic Encyclopedia of Type Strains, Phase IV (KMG-IV): sequencing the most valuable type-strain genomes for metagenomic binning, comparative biology and taxonomic classification.</title>
        <authorList>
            <person name="Goeker M."/>
        </authorList>
    </citation>
    <scope>NUCLEOTIDE SEQUENCE [LARGE SCALE GENOMIC DNA]</scope>
    <source>
        <strain evidence="4 5">DSM 24875</strain>
    </source>
</reference>
<protein>
    <submittedName>
        <fullName evidence="4">Cytochrome b pre-mRNA-processing protein 3</fullName>
    </submittedName>
</protein>
<dbReference type="Pfam" id="PF03981">
    <property type="entry name" value="Ubiq_cyt_C_chap"/>
    <property type="match status" value="1"/>
</dbReference>
<comment type="similarity">
    <text evidence="1">Belongs to the CBP3 family.</text>
</comment>
<dbReference type="RefSeq" id="WP_245428080.1">
    <property type="nucleotide sequence ID" value="NZ_QNRK01000032.1"/>
</dbReference>
<dbReference type="EMBL" id="QNRK01000032">
    <property type="protein sequence ID" value="RBP06242.1"/>
    <property type="molecule type" value="Genomic_DNA"/>
</dbReference>
<dbReference type="Proteomes" id="UP000253529">
    <property type="component" value="Unassembled WGS sequence"/>
</dbReference>